<gene>
    <name evidence="2" type="ORF">C8D88_11872</name>
</gene>
<dbReference type="AlphaFoldDB" id="A0A316HSK8"/>
<evidence type="ECO:0000313" key="3">
    <source>
        <dbReference type="Proteomes" id="UP000246005"/>
    </source>
</evidence>
<reference evidence="2 3" key="1">
    <citation type="submission" date="2018-05" db="EMBL/GenBank/DDBJ databases">
        <title>Genomic Encyclopedia of Type Strains, Phase IV (KMG-IV): sequencing the most valuable type-strain genomes for metagenomic binning, comparative biology and taxonomic classification.</title>
        <authorList>
            <person name="Goeker M."/>
        </authorList>
    </citation>
    <scope>NUCLEOTIDE SEQUENCE [LARGE SCALE GENOMIC DNA]</scope>
    <source>
        <strain evidence="2 3">DSM 45480</strain>
    </source>
</reference>
<protein>
    <submittedName>
        <fullName evidence="2">AhpD family alkylhydroperoxidase</fullName>
    </submittedName>
</protein>
<comment type="caution">
    <text evidence="2">The sequence shown here is derived from an EMBL/GenBank/DDBJ whole genome shotgun (WGS) entry which is preliminary data.</text>
</comment>
<dbReference type="GO" id="GO:0051920">
    <property type="term" value="F:peroxiredoxin activity"/>
    <property type="evidence" value="ECO:0007669"/>
    <property type="project" value="InterPro"/>
</dbReference>
<dbReference type="PANTHER" id="PTHR34846:SF5">
    <property type="entry name" value="CARBOXYMUCONOLACTONE DECARBOXYLASE-LIKE DOMAIN-CONTAINING PROTEIN"/>
    <property type="match status" value="1"/>
</dbReference>
<feature type="domain" description="Carboxymuconolactone decarboxylase-like" evidence="1">
    <location>
        <begin position="22"/>
        <end position="94"/>
    </location>
</feature>
<keyword evidence="2" id="KW-0560">Oxidoreductase</keyword>
<dbReference type="InterPro" id="IPR003779">
    <property type="entry name" value="CMD-like"/>
</dbReference>
<dbReference type="PANTHER" id="PTHR34846">
    <property type="entry name" value="4-CARBOXYMUCONOLACTONE DECARBOXYLASE FAMILY PROTEIN (AFU_ORTHOLOGUE AFUA_6G11590)"/>
    <property type="match status" value="1"/>
</dbReference>
<evidence type="ECO:0000313" key="2">
    <source>
        <dbReference type="EMBL" id="PWK81304.1"/>
    </source>
</evidence>
<dbReference type="InterPro" id="IPR004675">
    <property type="entry name" value="AhpD_core"/>
</dbReference>
<proteinExistence type="predicted"/>
<name>A0A316HSK8_9PSEU</name>
<dbReference type="SUPFAM" id="SSF69118">
    <property type="entry name" value="AhpD-like"/>
    <property type="match status" value="1"/>
</dbReference>
<dbReference type="EMBL" id="QGHB01000018">
    <property type="protein sequence ID" value="PWK81304.1"/>
    <property type="molecule type" value="Genomic_DNA"/>
</dbReference>
<dbReference type="NCBIfam" id="TIGR00778">
    <property type="entry name" value="ahpD_dom"/>
    <property type="match status" value="1"/>
</dbReference>
<accession>A0A316HSK8</accession>
<evidence type="ECO:0000259" key="1">
    <source>
        <dbReference type="Pfam" id="PF02627"/>
    </source>
</evidence>
<dbReference type="Pfam" id="PF02627">
    <property type="entry name" value="CMD"/>
    <property type="match status" value="1"/>
</dbReference>
<dbReference type="Proteomes" id="UP000246005">
    <property type="component" value="Unassembled WGS sequence"/>
</dbReference>
<dbReference type="Gene3D" id="1.20.1290.10">
    <property type="entry name" value="AhpD-like"/>
    <property type="match status" value="1"/>
</dbReference>
<sequence length="154" mass="16474">MNLKAATPDVSAAMRALHVAASDAAARAGLPVLLLELLRLRVSQINGCEFCIDLHAKDARAAGESLGRLDALRTWAESPLFDAREKAALALAEAITLVHDGRVPDEVYRAAATEYDEEGVAALIWVSTVINAYNRIAISTRMVPPAPQPQTTSN</sequence>
<keyword evidence="2" id="KW-0575">Peroxidase</keyword>
<organism evidence="2 3">
    <name type="scientific">Lentzea atacamensis</name>
    <dbReference type="NCBI Taxonomy" id="531938"/>
    <lineage>
        <taxon>Bacteria</taxon>
        <taxon>Bacillati</taxon>
        <taxon>Actinomycetota</taxon>
        <taxon>Actinomycetes</taxon>
        <taxon>Pseudonocardiales</taxon>
        <taxon>Pseudonocardiaceae</taxon>
        <taxon>Lentzea</taxon>
    </lineage>
</organism>
<dbReference type="InterPro" id="IPR029032">
    <property type="entry name" value="AhpD-like"/>
</dbReference>